<dbReference type="Proteomes" id="UP000054166">
    <property type="component" value="Unassembled WGS sequence"/>
</dbReference>
<dbReference type="HOGENOM" id="CLU_1360883_0_0_1"/>
<proteinExistence type="predicted"/>
<reference evidence="2" key="2">
    <citation type="submission" date="2015-01" db="EMBL/GenBank/DDBJ databases">
        <title>Evolutionary Origins and Diversification of the Mycorrhizal Mutualists.</title>
        <authorList>
            <consortium name="DOE Joint Genome Institute"/>
            <consortium name="Mycorrhizal Genomics Consortium"/>
            <person name="Kohler A."/>
            <person name="Kuo A."/>
            <person name="Nagy L.G."/>
            <person name="Floudas D."/>
            <person name="Copeland A."/>
            <person name="Barry K.W."/>
            <person name="Cichocki N."/>
            <person name="Veneault-Fourrey C."/>
            <person name="LaButti K."/>
            <person name="Lindquist E.A."/>
            <person name="Lipzen A."/>
            <person name="Lundell T."/>
            <person name="Morin E."/>
            <person name="Murat C."/>
            <person name="Riley R."/>
            <person name="Ohm R."/>
            <person name="Sun H."/>
            <person name="Tunlid A."/>
            <person name="Henrissat B."/>
            <person name="Grigoriev I.V."/>
            <person name="Hibbett D.S."/>
            <person name="Martin F."/>
        </authorList>
    </citation>
    <scope>NUCLEOTIDE SEQUENCE [LARGE SCALE GENOMIC DNA]</scope>
    <source>
        <strain evidence="2">F 1598</strain>
    </source>
</reference>
<accession>A0A0C3BZ32</accession>
<dbReference type="EMBL" id="KN832970">
    <property type="protein sequence ID" value="KIM91813.1"/>
    <property type="molecule type" value="Genomic_DNA"/>
</dbReference>
<evidence type="ECO:0000313" key="1">
    <source>
        <dbReference type="EMBL" id="KIM91813.1"/>
    </source>
</evidence>
<keyword evidence="2" id="KW-1185">Reference proteome</keyword>
<gene>
    <name evidence="1" type="ORF">PILCRDRAFT_83239</name>
</gene>
<reference evidence="1 2" key="1">
    <citation type="submission" date="2014-04" db="EMBL/GenBank/DDBJ databases">
        <authorList>
            <consortium name="DOE Joint Genome Institute"/>
            <person name="Kuo A."/>
            <person name="Tarkka M."/>
            <person name="Buscot F."/>
            <person name="Kohler A."/>
            <person name="Nagy L.G."/>
            <person name="Floudas D."/>
            <person name="Copeland A."/>
            <person name="Barry K.W."/>
            <person name="Cichocki N."/>
            <person name="Veneault-Fourrey C."/>
            <person name="LaButti K."/>
            <person name="Lindquist E.A."/>
            <person name="Lipzen A."/>
            <person name="Lundell T."/>
            <person name="Morin E."/>
            <person name="Murat C."/>
            <person name="Sun H."/>
            <person name="Tunlid A."/>
            <person name="Henrissat B."/>
            <person name="Grigoriev I.V."/>
            <person name="Hibbett D.S."/>
            <person name="Martin F."/>
            <person name="Nordberg H.P."/>
            <person name="Cantor M.N."/>
            <person name="Hua S.X."/>
        </authorList>
    </citation>
    <scope>NUCLEOTIDE SEQUENCE [LARGE SCALE GENOMIC DNA]</scope>
    <source>
        <strain evidence="1 2">F 1598</strain>
    </source>
</reference>
<evidence type="ECO:0000313" key="2">
    <source>
        <dbReference type="Proteomes" id="UP000054166"/>
    </source>
</evidence>
<dbReference type="InParanoid" id="A0A0C3BZ32"/>
<dbReference type="AlphaFoldDB" id="A0A0C3BZ32"/>
<organism evidence="1 2">
    <name type="scientific">Piloderma croceum (strain F 1598)</name>
    <dbReference type="NCBI Taxonomy" id="765440"/>
    <lineage>
        <taxon>Eukaryota</taxon>
        <taxon>Fungi</taxon>
        <taxon>Dikarya</taxon>
        <taxon>Basidiomycota</taxon>
        <taxon>Agaricomycotina</taxon>
        <taxon>Agaricomycetes</taxon>
        <taxon>Agaricomycetidae</taxon>
        <taxon>Atheliales</taxon>
        <taxon>Atheliaceae</taxon>
        <taxon>Piloderma</taxon>
    </lineage>
</organism>
<protein>
    <submittedName>
        <fullName evidence="1">Uncharacterized protein</fullName>
    </submittedName>
</protein>
<sequence length="201" mass="21210">MASMSSRNRLSVKNKIPAIRRLCFANDKAGKVALPSPRGRRQTVIKQVTSVRRGLLPDLAPWPQSDAAKTCNLGITGAHIGDTARHGAHILGRESNTDGCALFSVVPPSLLFLAARTGGPTKGSLGIRADPLSLTDFVPGPSPHNGLSSRTSTFTQPPSVHSSGLLIALAVFTLRSMRPSTFNVAKDPPECGSRAVELPLC</sequence>
<name>A0A0C3BZ32_PILCF</name>